<keyword evidence="4" id="KW-0804">Transcription</keyword>
<protein>
    <submittedName>
        <fullName evidence="6">LysR substrate-binding domain-containing protein</fullName>
    </submittedName>
</protein>
<keyword evidence="3" id="KW-0238">DNA-binding</keyword>
<reference evidence="6 7" key="1">
    <citation type="submission" date="2024-02" db="EMBL/GenBank/DDBJ databases">
        <title>Genome analysis and characterization of Microbaculum marinisediminis sp. nov., isolated from marine sediment.</title>
        <authorList>
            <person name="Du Z.-J."/>
            <person name="Ye Y.-Q."/>
            <person name="Zhang Z.-R."/>
            <person name="Yuan S.-M."/>
            <person name="Zhang X.-Y."/>
        </authorList>
    </citation>
    <scope>NUCLEOTIDE SEQUENCE [LARGE SCALE GENOMIC DNA]</scope>
    <source>
        <strain evidence="6 7">SDUM1044001</strain>
    </source>
</reference>
<comment type="similarity">
    <text evidence="1">Belongs to the LysR transcriptional regulatory family.</text>
</comment>
<dbReference type="Pfam" id="PF00126">
    <property type="entry name" value="HTH_1"/>
    <property type="match status" value="1"/>
</dbReference>
<dbReference type="PROSITE" id="PS50931">
    <property type="entry name" value="HTH_LYSR"/>
    <property type="match status" value="1"/>
</dbReference>
<dbReference type="FunFam" id="1.10.10.10:FF:000001">
    <property type="entry name" value="LysR family transcriptional regulator"/>
    <property type="match status" value="1"/>
</dbReference>
<dbReference type="InterPro" id="IPR036390">
    <property type="entry name" value="WH_DNA-bd_sf"/>
</dbReference>
<dbReference type="GO" id="GO:0003700">
    <property type="term" value="F:DNA-binding transcription factor activity"/>
    <property type="evidence" value="ECO:0007669"/>
    <property type="project" value="InterPro"/>
</dbReference>
<dbReference type="EMBL" id="JAZHOF010000004">
    <property type="protein sequence ID" value="MEJ8572133.1"/>
    <property type="molecule type" value="Genomic_DNA"/>
</dbReference>
<dbReference type="Proteomes" id="UP001378188">
    <property type="component" value="Unassembled WGS sequence"/>
</dbReference>
<evidence type="ECO:0000256" key="2">
    <source>
        <dbReference type="ARBA" id="ARBA00023015"/>
    </source>
</evidence>
<dbReference type="InterPro" id="IPR050176">
    <property type="entry name" value="LTTR"/>
</dbReference>
<dbReference type="PANTHER" id="PTHR30579">
    <property type="entry name" value="TRANSCRIPTIONAL REGULATOR"/>
    <property type="match status" value="1"/>
</dbReference>
<dbReference type="GO" id="GO:0003677">
    <property type="term" value="F:DNA binding"/>
    <property type="evidence" value="ECO:0007669"/>
    <property type="project" value="UniProtKB-KW"/>
</dbReference>
<keyword evidence="7" id="KW-1185">Reference proteome</keyword>
<dbReference type="PRINTS" id="PR00039">
    <property type="entry name" value="HTHLYSR"/>
</dbReference>
<dbReference type="Gene3D" id="3.40.190.10">
    <property type="entry name" value="Periplasmic binding protein-like II"/>
    <property type="match status" value="2"/>
</dbReference>
<dbReference type="SUPFAM" id="SSF53850">
    <property type="entry name" value="Periplasmic binding protein-like II"/>
    <property type="match status" value="1"/>
</dbReference>
<name>A0AAW9RVU7_9HYPH</name>
<dbReference type="InterPro" id="IPR000847">
    <property type="entry name" value="LysR_HTH_N"/>
</dbReference>
<accession>A0AAW9RVU7</accession>
<evidence type="ECO:0000256" key="1">
    <source>
        <dbReference type="ARBA" id="ARBA00009437"/>
    </source>
</evidence>
<dbReference type="InterPro" id="IPR036388">
    <property type="entry name" value="WH-like_DNA-bd_sf"/>
</dbReference>
<dbReference type="InterPro" id="IPR005119">
    <property type="entry name" value="LysR_subst-bd"/>
</dbReference>
<dbReference type="SUPFAM" id="SSF46785">
    <property type="entry name" value="Winged helix' DNA-binding domain"/>
    <property type="match status" value="1"/>
</dbReference>
<dbReference type="Pfam" id="PF03466">
    <property type="entry name" value="LysR_substrate"/>
    <property type="match status" value="1"/>
</dbReference>
<dbReference type="PANTHER" id="PTHR30579:SF7">
    <property type="entry name" value="HTH-TYPE TRANSCRIPTIONAL REGULATOR LRHA-RELATED"/>
    <property type="match status" value="1"/>
</dbReference>
<feature type="domain" description="HTH lysR-type" evidence="5">
    <location>
        <begin position="14"/>
        <end position="71"/>
    </location>
</feature>
<comment type="caution">
    <text evidence="6">The sequence shown here is derived from an EMBL/GenBank/DDBJ whole genome shotgun (WGS) entry which is preliminary data.</text>
</comment>
<sequence>MTHMKKSERSIGGVDSDLLRTFLAVADQQSVSRASRQIGRTQSAVSVQVRKLEEALQVRLFERQARGVALTDSGTLLLPAARRAIAEIDGIRDLFAEPLAGRIRIGIPDDYGTDVLERILAGFTTRHERVEVSMRFGNSSAYPDALARGDLDLAVYAAEGRADDRNRLFLEQTVWAARDDWTLPRGHPVPLALFDQACWWRDAAMTALSEAGISYRVAVTSESVAGVKAAIRTGLAVAMIAETALEPGMRVLDGRMSFPGLPSSSLVLGRSSGADSDAVTAMETAIRDGFVGLKG</sequence>
<dbReference type="AlphaFoldDB" id="A0AAW9RVU7"/>
<gene>
    <name evidence="6" type="ORF">V3328_11655</name>
</gene>
<evidence type="ECO:0000256" key="3">
    <source>
        <dbReference type="ARBA" id="ARBA00023125"/>
    </source>
</evidence>
<organism evidence="6 7">
    <name type="scientific">Microbaculum marinum</name>
    <dbReference type="NCBI Taxonomy" id="1764581"/>
    <lineage>
        <taxon>Bacteria</taxon>
        <taxon>Pseudomonadati</taxon>
        <taxon>Pseudomonadota</taxon>
        <taxon>Alphaproteobacteria</taxon>
        <taxon>Hyphomicrobiales</taxon>
        <taxon>Tepidamorphaceae</taxon>
        <taxon>Microbaculum</taxon>
    </lineage>
</organism>
<evidence type="ECO:0000259" key="5">
    <source>
        <dbReference type="PROSITE" id="PS50931"/>
    </source>
</evidence>
<proteinExistence type="inferred from homology"/>
<evidence type="ECO:0000313" key="7">
    <source>
        <dbReference type="Proteomes" id="UP001378188"/>
    </source>
</evidence>
<dbReference type="Gene3D" id="1.10.10.10">
    <property type="entry name" value="Winged helix-like DNA-binding domain superfamily/Winged helix DNA-binding domain"/>
    <property type="match status" value="1"/>
</dbReference>
<keyword evidence="2" id="KW-0805">Transcription regulation</keyword>
<dbReference type="RefSeq" id="WP_340329828.1">
    <property type="nucleotide sequence ID" value="NZ_JAZHOF010000004.1"/>
</dbReference>
<evidence type="ECO:0000256" key="4">
    <source>
        <dbReference type="ARBA" id="ARBA00023163"/>
    </source>
</evidence>
<evidence type="ECO:0000313" key="6">
    <source>
        <dbReference type="EMBL" id="MEJ8572133.1"/>
    </source>
</evidence>